<sequence length="147" mass="17097">MDSFTLTEDIDVVCVTAKNFPDDVERAHIHLHVILPEKERRRFFGISWKDQNGKIVYKAAADLMPHETAEKYGLETFRIKKGPYNSFYIKDFMEDPESIGRAFQLLIAQHEVDPDGYCLEWYIGDNDVKCMVPLGDKYKEFTGLNKE</sequence>
<evidence type="ECO:0000313" key="1">
    <source>
        <dbReference type="EMBL" id="SCY65553.1"/>
    </source>
</evidence>
<dbReference type="RefSeq" id="WP_139149640.1">
    <property type="nucleotide sequence ID" value="NZ_FMVF01000008.1"/>
</dbReference>
<dbReference type="EMBL" id="FMVF01000008">
    <property type="protein sequence ID" value="SCY65553.1"/>
    <property type="molecule type" value="Genomic_DNA"/>
</dbReference>
<dbReference type="AlphaFoldDB" id="A0A1G5HP81"/>
<accession>A0A1G5HP81</accession>
<gene>
    <name evidence="1" type="ORF">SAMN02927903_01938</name>
</gene>
<evidence type="ECO:0000313" key="2">
    <source>
        <dbReference type="Proteomes" id="UP000199354"/>
    </source>
</evidence>
<proteinExistence type="predicted"/>
<keyword evidence="2" id="KW-1185">Reference proteome</keyword>
<reference evidence="1 2" key="1">
    <citation type="submission" date="2016-10" db="EMBL/GenBank/DDBJ databases">
        <authorList>
            <person name="de Groot N.N."/>
        </authorList>
    </citation>
    <scope>NUCLEOTIDE SEQUENCE [LARGE SCALE GENOMIC DNA]</scope>
    <source>
        <strain evidence="1 2">CGMCC 1.7031</strain>
    </source>
</reference>
<dbReference type="OrthoDB" id="328886at2"/>
<name>A0A1G5HP81_9FLAO</name>
<dbReference type="STRING" id="490189.SAMN02927903_01938"/>
<organism evidence="1 2">
    <name type="scientific">Flavobacterium caeni</name>
    <dbReference type="NCBI Taxonomy" id="490189"/>
    <lineage>
        <taxon>Bacteria</taxon>
        <taxon>Pseudomonadati</taxon>
        <taxon>Bacteroidota</taxon>
        <taxon>Flavobacteriia</taxon>
        <taxon>Flavobacteriales</taxon>
        <taxon>Flavobacteriaceae</taxon>
        <taxon>Flavobacterium</taxon>
    </lineage>
</organism>
<dbReference type="Proteomes" id="UP000199354">
    <property type="component" value="Unassembled WGS sequence"/>
</dbReference>
<protein>
    <submittedName>
        <fullName evidence="1">Uncharacterized protein</fullName>
    </submittedName>
</protein>